<keyword evidence="2" id="KW-0012">Acyltransferase</keyword>
<evidence type="ECO:0000313" key="5">
    <source>
        <dbReference type="Proteomes" id="UP000290287"/>
    </source>
</evidence>
<reference evidence="4 5" key="1">
    <citation type="submission" date="2017-10" db="EMBL/GenBank/DDBJ databases">
        <title>Nyctiphanis sp. nov., isolated from the stomach of the euphausiid Nyctiphanes simplex (Hansen, 1911) in the Gulf of California.</title>
        <authorList>
            <person name="Gomez-Gil B."/>
            <person name="Aguilar-Mendez M."/>
            <person name="Lopez-Cortes A."/>
            <person name="Gomez-Gutierrez J."/>
            <person name="Roque A."/>
            <person name="Lang E."/>
            <person name="Gonzalez-Castillo A."/>
        </authorList>
    </citation>
    <scope>NUCLEOTIDE SEQUENCE [LARGE SCALE GENOMIC DNA]</scope>
    <source>
        <strain evidence="4 5">CAIM 600</strain>
    </source>
</reference>
<dbReference type="EMBL" id="PEIB01000028">
    <property type="protein sequence ID" value="RXJ71999.1"/>
    <property type="molecule type" value="Genomic_DNA"/>
</dbReference>
<protein>
    <submittedName>
        <fullName evidence="4">GNAT family N-acetyltransferase</fullName>
    </submittedName>
</protein>
<sequence>MVVNDDAHQRINIREARESDLKPINRLYRQINVQHYQGAPEVFAQLPDEQHQEMGELHRQICDAECHFAVAEFGGNIIGYVTARIKEAPKVSFLRDHLICRVDTIVVSESAQGLGVGSSLMANVKAWALYQGATELRLEVMEFNQGAIEFYHAQGMETQSRIMSMSLDDSDI</sequence>
<dbReference type="AlphaFoldDB" id="A0A4Q0YSC2"/>
<dbReference type="PANTHER" id="PTHR43877">
    <property type="entry name" value="AMINOALKYLPHOSPHONATE N-ACETYLTRANSFERASE-RELATED-RELATED"/>
    <property type="match status" value="1"/>
</dbReference>
<dbReference type="CDD" id="cd04301">
    <property type="entry name" value="NAT_SF"/>
    <property type="match status" value="1"/>
</dbReference>
<dbReference type="OrthoDB" id="6869927at2"/>
<dbReference type="RefSeq" id="WP_129123490.1">
    <property type="nucleotide sequence ID" value="NZ_PEIB01000028.1"/>
</dbReference>
<dbReference type="Pfam" id="PF00583">
    <property type="entry name" value="Acetyltransf_1"/>
    <property type="match status" value="1"/>
</dbReference>
<name>A0A4Q0YSC2_9GAMM</name>
<evidence type="ECO:0000256" key="2">
    <source>
        <dbReference type="ARBA" id="ARBA00023315"/>
    </source>
</evidence>
<dbReference type="SUPFAM" id="SSF55729">
    <property type="entry name" value="Acyl-CoA N-acyltransferases (Nat)"/>
    <property type="match status" value="1"/>
</dbReference>
<dbReference type="InterPro" id="IPR000182">
    <property type="entry name" value="GNAT_dom"/>
</dbReference>
<gene>
    <name evidence="4" type="ORF">CS022_18550</name>
</gene>
<dbReference type="Gene3D" id="3.40.630.30">
    <property type="match status" value="1"/>
</dbReference>
<evidence type="ECO:0000259" key="3">
    <source>
        <dbReference type="PROSITE" id="PS51186"/>
    </source>
</evidence>
<dbReference type="InterPro" id="IPR016181">
    <property type="entry name" value="Acyl_CoA_acyltransferase"/>
</dbReference>
<proteinExistence type="predicted"/>
<dbReference type="PROSITE" id="PS51186">
    <property type="entry name" value="GNAT"/>
    <property type="match status" value="1"/>
</dbReference>
<evidence type="ECO:0000313" key="4">
    <source>
        <dbReference type="EMBL" id="RXJ71999.1"/>
    </source>
</evidence>
<keyword evidence="5" id="KW-1185">Reference proteome</keyword>
<dbReference type="GO" id="GO:0016747">
    <property type="term" value="F:acyltransferase activity, transferring groups other than amino-acyl groups"/>
    <property type="evidence" value="ECO:0007669"/>
    <property type="project" value="InterPro"/>
</dbReference>
<organism evidence="4 5">
    <name type="scientific">Veronia nyctiphanis</name>
    <dbReference type="NCBI Taxonomy" id="1278244"/>
    <lineage>
        <taxon>Bacteria</taxon>
        <taxon>Pseudomonadati</taxon>
        <taxon>Pseudomonadota</taxon>
        <taxon>Gammaproteobacteria</taxon>
        <taxon>Vibrionales</taxon>
        <taxon>Vibrionaceae</taxon>
        <taxon>Veronia</taxon>
    </lineage>
</organism>
<keyword evidence="1 4" id="KW-0808">Transferase</keyword>
<dbReference type="PANTHER" id="PTHR43877:SF2">
    <property type="entry name" value="AMINOALKYLPHOSPHONATE N-ACETYLTRANSFERASE-RELATED"/>
    <property type="match status" value="1"/>
</dbReference>
<accession>A0A4Q0YSC2</accession>
<feature type="domain" description="N-acetyltransferase" evidence="3">
    <location>
        <begin position="11"/>
        <end position="172"/>
    </location>
</feature>
<evidence type="ECO:0000256" key="1">
    <source>
        <dbReference type="ARBA" id="ARBA00022679"/>
    </source>
</evidence>
<dbReference type="InterPro" id="IPR050832">
    <property type="entry name" value="Bact_Acetyltransf"/>
</dbReference>
<comment type="caution">
    <text evidence="4">The sequence shown here is derived from an EMBL/GenBank/DDBJ whole genome shotgun (WGS) entry which is preliminary data.</text>
</comment>
<dbReference type="Proteomes" id="UP000290287">
    <property type="component" value="Unassembled WGS sequence"/>
</dbReference>